<reference evidence="1 2" key="1">
    <citation type="submission" date="2018-09" db="EMBL/GenBank/DDBJ databases">
        <title>Isolation, diversity and antifungal activity of actinobacteria from wheat.</title>
        <authorList>
            <person name="Han C."/>
        </authorList>
    </citation>
    <scope>NUCLEOTIDE SEQUENCE [LARGE SCALE GENOMIC DNA]</scope>
    <source>
        <strain evidence="1 2">NEAU-YY265</strain>
    </source>
</reference>
<dbReference type="InterPro" id="IPR036663">
    <property type="entry name" value="Fumarylacetoacetase_C_sf"/>
</dbReference>
<sequence length="115" mass="11345">MLRAGTTAAVGAFGIPRADVEVAIQFQAPVDPGGGADAVRAAAGRFGVALELCDLGGGDDAPTIVASNVFHRAVAFVEAGDVVITGSIVQVPIRAGQAVVAELDDHGAVGLTLAP</sequence>
<dbReference type="AlphaFoldDB" id="A0A418KTA1"/>
<gene>
    <name evidence="1" type="ORF">DY240_08000</name>
</gene>
<proteinExistence type="predicted"/>
<evidence type="ECO:0000313" key="2">
    <source>
        <dbReference type="Proteomes" id="UP000284057"/>
    </source>
</evidence>
<dbReference type="GO" id="GO:0003824">
    <property type="term" value="F:catalytic activity"/>
    <property type="evidence" value="ECO:0007669"/>
    <property type="project" value="InterPro"/>
</dbReference>
<comment type="caution">
    <text evidence="1">The sequence shown here is derived from an EMBL/GenBank/DDBJ whole genome shotgun (WGS) entry which is preliminary data.</text>
</comment>
<protein>
    <submittedName>
        <fullName evidence="1">Uncharacterized protein</fullName>
    </submittedName>
</protein>
<dbReference type="Proteomes" id="UP000284057">
    <property type="component" value="Unassembled WGS sequence"/>
</dbReference>
<name>A0A418KTA1_9ACTN</name>
<accession>A0A418KTA1</accession>
<dbReference type="RefSeq" id="WP_119659416.1">
    <property type="nucleotide sequence ID" value="NZ_QUAL01000068.1"/>
</dbReference>
<organism evidence="1 2">
    <name type="scientific">Jiangella rhizosphaerae</name>
    <dbReference type="NCBI Taxonomy" id="2293569"/>
    <lineage>
        <taxon>Bacteria</taxon>
        <taxon>Bacillati</taxon>
        <taxon>Actinomycetota</taxon>
        <taxon>Actinomycetes</taxon>
        <taxon>Jiangellales</taxon>
        <taxon>Jiangellaceae</taxon>
        <taxon>Jiangella</taxon>
    </lineage>
</organism>
<dbReference type="SUPFAM" id="SSF56529">
    <property type="entry name" value="FAH"/>
    <property type="match status" value="1"/>
</dbReference>
<dbReference type="EMBL" id="QUAL01000068">
    <property type="protein sequence ID" value="RIQ29630.1"/>
    <property type="molecule type" value="Genomic_DNA"/>
</dbReference>
<evidence type="ECO:0000313" key="1">
    <source>
        <dbReference type="EMBL" id="RIQ29630.1"/>
    </source>
</evidence>
<keyword evidence="2" id="KW-1185">Reference proteome</keyword>
<dbReference type="OrthoDB" id="9792137at2"/>